<reference evidence="2 4" key="1">
    <citation type="submission" date="2018-10" db="EMBL/GenBank/DDBJ databases">
        <title>Co-occurring genomic capacity for anaerobic methane metabolism and dissimilatory sulfite reduction discovered in the Korarchaeota.</title>
        <authorList>
            <person name="Mckay L.J."/>
            <person name="Dlakic M."/>
            <person name="Fields M.W."/>
            <person name="Delmont T.O."/>
            <person name="Eren A.M."/>
            <person name="Jay Z.J."/>
            <person name="Klingelsmith K.B."/>
            <person name="Rusch D.B."/>
            <person name="Inskeep W.P."/>
        </authorList>
    </citation>
    <scope>NUCLEOTIDE SEQUENCE [LARGE SCALE GENOMIC DNA]</scope>
    <source>
        <strain evidence="2 4">MDKW</strain>
    </source>
</reference>
<dbReference type="OrthoDB" id="105445at2157"/>
<evidence type="ECO:0000313" key="3">
    <source>
        <dbReference type="EMBL" id="RZN60002.1"/>
    </source>
</evidence>
<dbReference type="SMART" id="SM00729">
    <property type="entry name" value="Elp3"/>
    <property type="match status" value="1"/>
</dbReference>
<dbReference type="AlphaFoldDB" id="A0A3R9QXB9"/>
<proteinExistence type="predicted"/>
<dbReference type="InterPro" id="IPR006638">
    <property type="entry name" value="Elp3/MiaA/NifB-like_rSAM"/>
</dbReference>
<reference evidence="3 5" key="2">
    <citation type="journal article" date="2019" name="Nat. Microbiol.">
        <title>Wide diversity of methane and short-chain alkane metabolisms in uncultured archaea.</title>
        <authorList>
            <person name="Borrel G."/>
            <person name="Adam P.S."/>
            <person name="McKay L.J."/>
            <person name="Chen L.X."/>
            <person name="Sierra-Garcia I.N."/>
            <person name="Sieber C.M."/>
            <person name="Letourneur Q."/>
            <person name="Ghozlane A."/>
            <person name="Andersen G.L."/>
            <person name="Li W.J."/>
            <person name="Hallam S.J."/>
            <person name="Muyzer G."/>
            <person name="de Oliveira V.M."/>
            <person name="Inskeep W.P."/>
            <person name="Banfield J.F."/>
            <person name="Gribaldo S."/>
        </authorList>
    </citation>
    <scope>NUCLEOTIDE SEQUENCE [LARGE SCALE GENOMIC DNA]</scope>
    <source>
        <strain evidence="3">NM4</strain>
    </source>
</reference>
<evidence type="ECO:0000313" key="5">
    <source>
        <dbReference type="Proteomes" id="UP000316217"/>
    </source>
</evidence>
<dbReference type="GO" id="GO:0003824">
    <property type="term" value="F:catalytic activity"/>
    <property type="evidence" value="ECO:0007669"/>
    <property type="project" value="InterPro"/>
</dbReference>
<evidence type="ECO:0000313" key="4">
    <source>
        <dbReference type="Proteomes" id="UP000277582"/>
    </source>
</evidence>
<comment type="caution">
    <text evidence="2">The sequence shown here is derived from an EMBL/GenBank/DDBJ whole genome shotgun (WGS) entry which is preliminary data.</text>
</comment>
<dbReference type="RefSeq" id="WP_125671041.1">
    <property type="nucleotide sequence ID" value="NZ_RCOS01000069.1"/>
</dbReference>
<dbReference type="InterPro" id="IPR058240">
    <property type="entry name" value="rSAM_sf"/>
</dbReference>
<dbReference type="Proteomes" id="UP000316217">
    <property type="component" value="Unassembled WGS sequence"/>
</dbReference>
<name>A0A3R9QXB9_9CREN</name>
<sequence>MSRFLTLAMKKIREGMFSPPQTYTWPPTIYYLPRNYEGEPYNLPLIELETRGCSWTISSGGCTMCNFGGQGADIPETSLILQASFALKAVRNNPYVHLTPIGSFFDEKEMPSKARMKILEIVRESGFVRMMGTEGKAEDISEDKLRMAHEILNEISLDVGVGLESSDPFVRDFIIHKSTRTEHYLNFYRISRDLGVISSSHVLLKPIFLTEKEAIEDAKRSIEWALNNGSSYVILMVMNIRKGYNLASWLWEKGKYRLPMLWSLIKLLLDLDTESLSRTVIGGLTSSETMLLSAKNCDKCTDRVTSLLNMYQYTLDRNYLEEAFEIDCECKSRWEALLHEEAPPLKERVIQYYEYIARNIFSDRWWEENKKWIISEVDEYEGNR</sequence>
<keyword evidence="4" id="KW-1185">Reference proteome</keyword>
<evidence type="ECO:0000259" key="1">
    <source>
        <dbReference type="SMART" id="SM00729"/>
    </source>
</evidence>
<dbReference type="EMBL" id="RXII01000097">
    <property type="protein sequence ID" value="RZN60002.1"/>
    <property type="molecule type" value="Genomic_DNA"/>
</dbReference>
<dbReference type="SUPFAM" id="SSF102114">
    <property type="entry name" value="Radical SAM enzymes"/>
    <property type="match status" value="1"/>
</dbReference>
<dbReference type="EMBL" id="RCOS01000069">
    <property type="protein sequence ID" value="RSN75771.1"/>
    <property type="molecule type" value="Genomic_DNA"/>
</dbReference>
<feature type="domain" description="Elp3/MiaA/NifB-like radical SAM core" evidence="1">
    <location>
        <begin position="44"/>
        <end position="270"/>
    </location>
</feature>
<gene>
    <name evidence="2" type="ORF">D6D85_05570</name>
    <name evidence="3" type="ORF">EF810_06345</name>
</gene>
<dbReference type="Proteomes" id="UP000277582">
    <property type="component" value="Unassembled WGS sequence"/>
</dbReference>
<accession>A0A3R9QXB9</accession>
<organism evidence="2 4">
    <name type="scientific">Candidatus Methanodesulfokora washburnensis</name>
    <dbReference type="NCBI Taxonomy" id="2478471"/>
    <lineage>
        <taxon>Archaea</taxon>
        <taxon>Thermoproteota</taxon>
        <taxon>Candidatus Korarchaeia</taxon>
        <taxon>Candidatus Korarchaeia incertae sedis</taxon>
        <taxon>Candidatus Methanodesulfokora</taxon>
    </lineage>
</organism>
<dbReference type="GO" id="GO:0051536">
    <property type="term" value="F:iron-sulfur cluster binding"/>
    <property type="evidence" value="ECO:0007669"/>
    <property type="project" value="InterPro"/>
</dbReference>
<evidence type="ECO:0000313" key="2">
    <source>
        <dbReference type="EMBL" id="RSN75771.1"/>
    </source>
</evidence>
<protein>
    <recommendedName>
        <fullName evidence="1">Elp3/MiaA/NifB-like radical SAM core domain-containing protein</fullName>
    </recommendedName>
</protein>